<accession>A0A0P9ELV3</accession>
<dbReference type="AlphaFoldDB" id="A0A0P9ELV3"/>
<name>A0A0P9ELV3_RHOGW</name>
<dbReference type="EMBL" id="KQ474085">
    <property type="protein sequence ID" value="KPV72738.1"/>
    <property type="molecule type" value="Genomic_DNA"/>
</dbReference>
<protein>
    <submittedName>
        <fullName evidence="2">Uncharacterized protein</fullName>
    </submittedName>
</protein>
<gene>
    <name evidence="2" type="ORF">RHOBADRAFT_46333</name>
</gene>
<keyword evidence="3" id="KW-1185">Reference proteome</keyword>
<sequence length="286" mass="32974">MRGLDSQQAAQAVAAAYVAAGLRADSSSAANARFDKQRDEWLADMNYFLEPDWWPMWPEAQQDMLLDDLERARAAYASISALVLPWDDEAPKIRFTSDTLGGMRTTFCRLAYLVHKIGQSPPPGEHPQQWRLATNKWFEAGVTTQISAWEFDDQDKRMRAQALREFSVPDMDKRHFPRLHRLIEDALEMRVARDEQRHAVQQRERKRVNADLEHFRREAPHANRDDELAALWRSFARNRGMEIPEHPPHGPAAGAGPAHSLAHRSYPRAELSERQQVVYGRGRVRY</sequence>
<organism evidence="2 3">
    <name type="scientific">Rhodotorula graminis (strain WP1)</name>
    <dbReference type="NCBI Taxonomy" id="578459"/>
    <lineage>
        <taxon>Eukaryota</taxon>
        <taxon>Fungi</taxon>
        <taxon>Dikarya</taxon>
        <taxon>Basidiomycota</taxon>
        <taxon>Pucciniomycotina</taxon>
        <taxon>Microbotryomycetes</taxon>
        <taxon>Sporidiobolales</taxon>
        <taxon>Sporidiobolaceae</taxon>
        <taxon>Rhodotorula</taxon>
    </lineage>
</organism>
<reference evidence="2 3" key="1">
    <citation type="journal article" date="2015" name="Front. Microbiol.">
        <title>Genome sequence of the plant growth promoting endophytic yeast Rhodotorula graminis WP1.</title>
        <authorList>
            <person name="Firrincieli A."/>
            <person name="Otillar R."/>
            <person name="Salamov A."/>
            <person name="Schmutz J."/>
            <person name="Khan Z."/>
            <person name="Redman R.S."/>
            <person name="Fleck N.D."/>
            <person name="Lindquist E."/>
            <person name="Grigoriev I.V."/>
            <person name="Doty S.L."/>
        </authorList>
    </citation>
    <scope>NUCLEOTIDE SEQUENCE [LARGE SCALE GENOMIC DNA]</scope>
    <source>
        <strain evidence="2 3">WP1</strain>
    </source>
</reference>
<evidence type="ECO:0000313" key="2">
    <source>
        <dbReference type="EMBL" id="KPV72738.1"/>
    </source>
</evidence>
<dbReference type="Proteomes" id="UP000053890">
    <property type="component" value="Unassembled WGS sequence"/>
</dbReference>
<dbReference type="GeneID" id="28975216"/>
<proteinExistence type="predicted"/>
<dbReference type="RefSeq" id="XP_018268787.1">
    <property type="nucleotide sequence ID" value="XM_018414768.1"/>
</dbReference>
<evidence type="ECO:0000313" key="3">
    <source>
        <dbReference type="Proteomes" id="UP000053890"/>
    </source>
</evidence>
<feature type="region of interest" description="Disordered" evidence="1">
    <location>
        <begin position="242"/>
        <end position="269"/>
    </location>
</feature>
<evidence type="ECO:0000256" key="1">
    <source>
        <dbReference type="SAM" id="MobiDB-lite"/>
    </source>
</evidence>